<dbReference type="InterPro" id="IPR036249">
    <property type="entry name" value="Thioredoxin-like_sf"/>
</dbReference>
<name>A0A1L0BR94_9ASCO</name>
<organism evidence="1 2">
    <name type="scientific">Sungouiella intermedia</name>
    <dbReference type="NCBI Taxonomy" id="45354"/>
    <lineage>
        <taxon>Eukaryota</taxon>
        <taxon>Fungi</taxon>
        <taxon>Dikarya</taxon>
        <taxon>Ascomycota</taxon>
        <taxon>Saccharomycotina</taxon>
        <taxon>Pichiomycetes</taxon>
        <taxon>Metschnikowiaceae</taxon>
        <taxon>Sungouiella</taxon>
    </lineage>
</organism>
<sequence>MISPKYSLTHYYHSAKALAAKLVIAPHVVNLYLDYNCPFSAKIYFKLEKVIPELQKKHPGEFQFVFVNVVQPWHPNSVLLHEYALVVAQLLRATDPERSNGLFWSVSEALFHNKEQFYDSATVYLGRNDIYKKINDVVFETVDLPLRVEDVLERLEISSASDPTEASNGGNDATVDVKYFTRYLRGVGIHVTPTVSVDGIVNDSISSGTEVEKLIEIFETYL</sequence>
<dbReference type="PANTHER" id="PTHR33875:SF2">
    <property type="entry name" value="ACR183CP"/>
    <property type="match status" value="1"/>
</dbReference>
<keyword evidence="2" id="KW-1185">Reference proteome</keyword>
<evidence type="ECO:0000313" key="1">
    <source>
        <dbReference type="EMBL" id="SGZ53763.1"/>
    </source>
</evidence>
<dbReference type="SUPFAM" id="SSF52833">
    <property type="entry name" value="Thioredoxin-like"/>
    <property type="match status" value="1"/>
</dbReference>
<dbReference type="Proteomes" id="UP000182334">
    <property type="component" value="Chromosome IV"/>
</dbReference>
<protein>
    <submittedName>
        <fullName evidence="1">CIC11C00000005011</fullName>
    </submittedName>
</protein>
<dbReference type="EMBL" id="LT635759">
    <property type="protein sequence ID" value="SGZ53763.1"/>
    <property type="molecule type" value="Genomic_DNA"/>
</dbReference>
<reference evidence="1 2" key="1">
    <citation type="submission" date="2016-10" db="EMBL/GenBank/DDBJ databases">
        <authorList>
            <person name="de Groot N.N."/>
        </authorList>
    </citation>
    <scope>NUCLEOTIDE SEQUENCE [LARGE SCALE GENOMIC DNA]</scope>
    <source>
        <strain evidence="1 2">CBS 141442</strain>
    </source>
</reference>
<proteinExistence type="predicted"/>
<dbReference type="PANTHER" id="PTHR33875">
    <property type="entry name" value="OS09G0542200 PROTEIN"/>
    <property type="match status" value="1"/>
</dbReference>
<accession>A0A1L0BR94</accession>
<evidence type="ECO:0000313" key="2">
    <source>
        <dbReference type="Proteomes" id="UP000182334"/>
    </source>
</evidence>
<dbReference type="STRING" id="45354.A0A1L0BR94"/>
<dbReference type="OrthoDB" id="37297at2759"/>
<dbReference type="AlphaFoldDB" id="A0A1L0BR94"/>
<gene>
    <name evidence="1" type="ORF">SAMEA4029010_CIC11G00000005011</name>
</gene>
<dbReference type="Gene3D" id="3.40.30.10">
    <property type="entry name" value="Glutaredoxin"/>
    <property type="match status" value="1"/>
</dbReference>